<dbReference type="PANTHER" id="PTHR21043">
    <property type="entry name" value="IOJAP SUPERFAMILY ORTHOLOG"/>
    <property type="match status" value="1"/>
</dbReference>
<dbReference type="Gene3D" id="3.30.460.10">
    <property type="entry name" value="Beta Polymerase, domain 2"/>
    <property type="match status" value="1"/>
</dbReference>
<comment type="similarity">
    <text evidence="1">Belongs to the Iojap/RsfS family.</text>
</comment>
<dbReference type="EMBL" id="AWXZ01000023">
    <property type="protein sequence ID" value="ESR25329.1"/>
    <property type="molecule type" value="Genomic_DNA"/>
</dbReference>
<dbReference type="NCBIfam" id="TIGR00090">
    <property type="entry name" value="rsfS_iojap_ybeB"/>
    <property type="match status" value="1"/>
</dbReference>
<accession>V4RJ34</accession>
<dbReference type="GO" id="GO:0043023">
    <property type="term" value="F:ribosomal large subunit binding"/>
    <property type="evidence" value="ECO:0007669"/>
    <property type="project" value="TreeGrafter"/>
</dbReference>
<dbReference type="PATRIC" id="fig|631454.5.peg.1825"/>
<name>V4RJ34_9HYPH</name>
<dbReference type="AlphaFoldDB" id="V4RJ34"/>
<dbReference type="eggNOG" id="COG0799">
    <property type="taxonomic scope" value="Bacteria"/>
</dbReference>
<proteinExistence type="inferred from homology"/>
<dbReference type="STRING" id="631454.N177_1846"/>
<dbReference type="InterPro" id="IPR043519">
    <property type="entry name" value="NT_sf"/>
</dbReference>
<dbReference type="PANTHER" id="PTHR21043:SF0">
    <property type="entry name" value="MITOCHONDRIAL ASSEMBLY OF RIBOSOMAL LARGE SUBUNIT PROTEIN 1"/>
    <property type="match status" value="1"/>
</dbReference>
<dbReference type="Pfam" id="PF02410">
    <property type="entry name" value="RsfS"/>
    <property type="match status" value="1"/>
</dbReference>
<evidence type="ECO:0000313" key="3">
    <source>
        <dbReference type="Proteomes" id="UP000017819"/>
    </source>
</evidence>
<comment type="caution">
    <text evidence="2">The sequence shown here is derived from an EMBL/GenBank/DDBJ whole genome shotgun (WGS) entry which is preliminary data.</text>
</comment>
<dbReference type="InterPro" id="IPR004394">
    <property type="entry name" value="Iojap/RsfS/C7orf30"/>
</dbReference>
<dbReference type="SUPFAM" id="SSF81301">
    <property type="entry name" value="Nucleotidyltransferase"/>
    <property type="match status" value="1"/>
</dbReference>
<dbReference type="GO" id="GO:0017148">
    <property type="term" value="P:negative regulation of translation"/>
    <property type="evidence" value="ECO:0007669"/>
    <property type="project" value="TreeGrafter"/>
</dbReference>
<reference evidence="2 3" key="1">
    <citation type="journal article" date="2014" name="Genome Announc.">
        <title>Draft Genome Sequence of Lutibaculum baratangense Strain AMV1T, Isolated from a Mud Volcano in Andamans, India.</title>
        <authorList>
            <person name="Singh A."/>
            <person name="Sreenivas A."/>
            <person name="Sathyanarayana Reddy G."/>
            <person name="Pinnaka A.K."/>
            <person name="Shivaji S."/>
        </authorList>
    </citation>
    <scope>NUCLEOTIDE SEQUENCE [LARGE SCALE GENOMIC DNA]</scope>
    <source>
        <strain evidence="2 3">AMV1</strain>
    </source>
</reference>
<dbReference type="GO" id="GO:0090071">
    <property type="term" value="P:negative regulation of ribosome biogenesis"/>
    <property type="evidence" value="ECO:0007669"/>
    <property type="project" value="TreeGrafter"/>
</dbReference>
<evidence type="ECO:0000256" key="1">
    <source>
        <dbReference type="ARBA" id="ARBA00010574"/>
    </source>
</evidence>
<keyword evidence="3" id="KW-1185">Reference proteome</keyword>
<organism evidence="2 3">
    <name type="scientific">Lutibaculum baratangense AMV1</name>
    <dbReference type="NCBI Taxonomy" id="631454"/>
    <lineage>
        <taxon>Bacteria</taxon>
        <taxon>Pseudomonadati</taxon>
        <taxon>Pseudomonadota</taxon>
        <taxon>Alphaproteobacteria</taxon>
        <taxon>Hyphomicrobiales</taxon>
        <taxon>Tepidamorphaceae</taxon>
        <taxon>Lutibaculum</taxon>
    </lineage>
</organism>
<sequence length="79" mass="8699">MIVASGRSDRHVGAVADRVIRALKDGGFGRASVEGLETCDWVLIDAGDVVVHLFRPEVRAFYNLEKMWSDEAPAERLNG</sequence>
<protein>
    <submittedName>
        <fullName evidence="2">Iojap protein</fullName>
    </submittedName>
</protein>
<gene>
    <name evidence="2" type="ORF">N177_1846</name>
</gene>
<evidence type="ECO:0000313" key="2">
    <source>
        <dbReference type="EMBL" id="ESR25329.1"/>
    </source>
</evidence>
<dbReference type="Proteomes" id="UP000017819">
    <property type="component" value="Unassembled WGS sequence"/>
</dbReference>